<name>A0A178CJW4_9EURO</name>
<evidence type="ECO:0000256" key="1">
    <source>
        <dbReference type="SAM" id="MobiDB-lite"/>
    </source>
</evidence>
<evidence type="ECO:0008006" key="4">
    <source>
        <dbReference type="Google" id="ProtNLM"/>
    </source>
</evidence>
<accession>A0A178CJW4</accession>
<gene>
    <name evidence="2" type="ORF">AYO20_08844</name>
</gene>
<dbReference type="GeneID" id="34592247"/>
<dbReference type="RefSeq" id="XP_022496944.1">
    <property type="nucleotide sequence ID" value="XM_022647119.1"/>
</dbReference>
<dbReference type="PANTHER" id="PTHR34144">
    <property type="entry name" value="CHROMOSOME 8, WHOLE GENOME SHOTGUN SEQUENCE"/>
    <property type="match status" value="1"/>
</dbReference>
<evidence type="ECO:0000313" key="2">
    <source>
        <dbReference type="EMBL" id="OAL30270.1"/>
    </source>
</evidence>
<organism evidence="2 3">
    <name type="scientific">Fonsecaea nubica</name>
    <dbReference type="NCBI Taxonomy" id="856822"/>
    <lineage>
        <taxon>Eukaryota</taxon>
        <taxon>Fungi</taxon>
        <taxon>Dikarya</taxon>
        <taxon>Ascomycota</taxon>
        <taxon>Pezizomycotina</taxon>
        <taxon>Eurotiomycetes</taxon>
        <taxon>Chaetothyriomycetidae</taxon>
        <taxon>Chaetothyriales</taxon>
        <taxon>Herpotrichiellaceae</taxon>
        <taxon>Fonsecaea</taxon>
    </lineage>
</organism>
<proteinExistence type="predicted"/>
<dbReference type="AlphaFoldDB" id="A0A178CJW4"/>
<dbReference type="EMBL" id="LVCJ01000074">
    <property type="protein sequence ID" value="OAL30270.1"/>
    <property type="molecule type" value="Genomic_DNA"/>
</dbReference>
<sequence length="515" mass="58127">MALPFAMFLRGIDKTYLAILLLCVILISSFSGPFTSSHPKTGVVGDLVYRAARHNGSIHASSGVELGDVVESHDTSPTHGLFNFYSEPWDPPGVSGLNDDRLKVIEPYMKAITDPGDGRFPRLRCPLPIKERYKILRRRRSLATRWDTPPRRWFFALDLQQCAPILPRLLASVVETIRILRPQDCALSIVARPSNDGTLEILERIREEMGTLNVSYYFSTSDIDPYKEGSDYITEWAALRNLALDPLVRQPELYDPDTTVVFLNDVAICTDDILELIYQKASCLWWMVVYQNADMVCGMDWANQGETFNDVGASRGMTGDMFVNTPRDGSADPNNTMFRHDPRTKTRFEARLPFQVYSCWNGGAVFTAKPLLRENITFRASRPDECHMGEPLLLCKDFWKYGYGRIAVVPSVNVGYNDDESRQTKKRYGFATEIVQRVEQDVDVRALRNSKIRWQATPPKNVKCETDFSHPTEDELDESKKAAAAEGEANSAGSSDDTDKEQHHMIFEDGGGPDL</sequence>
<comment type="caution">
    <text evidence="2">The sequence shown here is derived from an EMBL/GenBank/DDBJ whole genome shotgun (WGS) entry which is preliminary data.</text>
</comment>
<evidence type="ECO:0000313" key="3">
    <source>
        <dbReference type="Proteomes" id="UP000185904"/>
    </source>
</evidence>
<dbReference type="OrthoDB" id="262547at2759"/>
<dbReference type="Pfam" id="PF11735">
    <property type="entry name" value="CAP59_mtransfer"/>
    <property type="match status" value="1"/>
</dbReference>
<dbReference type="PANTHER" id="PTHR34144:SF5">
    <property type="entry name" value="ALPHA-1,3-MANNOSYLTRANSFERASE CMT1"/>
    <property type="match status" value="1"/>
</dbReference>
<keyword evidence="3" id="KW-1185">Reference proteome</keyword>
<dbReference type="InterPro" id="IPR021047">
    <property type="entry name" value="Mannosyltransferase_CMT1"/>
</dbReference>
<feature type="compositionally biased region" description="Low complexity" evidence="1">
    <location>
        <begin position="484"/>
        <end position="495"/>
    </location>
</feature>
<feature type="region of interest" description="Disordered" evidence="1">
    <location>
        <begin position="461"/>
        <end position="515"/>
    </location>
</feature>
<protein>
    <recommendedName>
        <fullName evidence="4">Alpha-1,3-mannosyltransferase CMT1</fullName>
    </recommendedName>
</protein>
<dbReference type="Proteomes" id="UP000185904">
    <property type="component" value="Unassembled WGS sequence"/>
</dbReference>
<reference evidence="2 3" key="1">
    <citation type="submission" date="2016-03" db="EMBL/GenBank/DDBJ databases">
        <title>The draft genome sequence of Fonsecaea nubica causative agent of cutaneous subcutaneous infection in human host.</title>
        <authorList>
            <person name="Costa F."/>
            <person name="Sybren D.H."/>
            <person name="Raittz R.T."/>
            <person name="Weiss V.A."/>
            <person name="Leao A.C."/>
            <person name="Gomes R."/>
            <person name="De Souza E.M."/>
            <person name="Pedrosa F.O."/>
            <person name="Steffens M.B."/>
            <person name="Bombassaro A."/>
            <person name="Tadra-Sfeir M.Z."/>
            <person name="Moreno L.F."/>
            <person name="Najafzadeh M.J."/>
            <person name="Felipe M.S."/>
            <person name="Teixeira M."/>
            <person name="Sun J."/>
            <person name="Xi L."/>
            <person name="Castro M.A."/>
            <person name="Vicente V.A."/>
        </authorList>
    </citation>
    <scope>NUCLEOTIDE SEQUENCE [LARGE SCALE GENOMIC DNA]</scope>
    <source>
        <strain evidence="2 3">CBS 269.64</strain>
    </source>
</reference>
<feature type="compositionally biased region" description="Basic and acidic residues" evidence="1">
    <location>
        <begin position="462"/>
        <end position="483"/>
    </location>
</feature>